<dbReference type="PANTHER" id="PTHR33734">
    <property type="entry name" value="LYSM DOMAIN-CONTAINING GPI-ANCHORED PROTEIN 2"/>
    <property type="match status" value="1"/>
</dbReference>
<dbReference type="AlphaFoldDB" id="A0A2N5M0P4"/>
<dbReference type="EMBL" id="PGUY01000073">
    <property type="protein sequence ID" value="PLT27885.1"/>
    <property type="molecule type" value="Genomic_DNA"/>
</dbReference>
<feature type="chain" id="PRO_5014917839" description="LysM domain-containing protein" evidence="1">
    <location>
        <begin position="33"/>
        <end position="286"/>
    </location>
</feature>
<dbReference type="OrthoDB" id="2572716at2"/>
<protein>
    <recommendedName>
        <fullName evidence="2">LysM domain-containing protein</fullName>
    </recommendedName>
</protein>
<reference evidence="3 4" key="1">
    <citation type="submission" date="2017-11" db="EMBL/GenBank/DDBJ databases">
        <title>Comparitive Functional Genomics of Dry Heat Resistant strains isolated from the Viking Spacecraft.</title>
        <authorList>
            <person name="Seuylemezian A."/>
            <person name="Cooper K."/>
            <person name="Vaishampayan P."/>
        </authorList>
    </citation>
    <scope>NUCLEOTIDE SEQUENCE [LARGE SCALE GENOMIC DNA]</scope>
    <source>
        <strain evidence="3 4">V1-29</strain>
    </source>
</reference>
<dbReference type="Proteomes" id="UP000234748">
    <property type="component" value="Unassembled WGS sequence"/>
</dbReference>
<dbReference type="PANTHER" id="PTHR33734:SF22">
    <property type="entry name" value="MEMBRANE-BOUND LYTIC MUREIN TRANSGLYCOSYLASE D"/>
    <property type="match status" value="1"/>
</dbReference>
<comment type="caution">
    <text evidence="3">The sequence shown here is derived from an EMBL/GenBank/DDBJ whole genome shotgun (WGS) entry which is preliminary data.</text>
</comment>
<keyword evidence="4" id="KW-1185">Reference proteome</keyword>
<feature type="signal peptide" evidence="1">
    <location>
        <begin position="1"/>
        <end position="32"/>
    </location>
</feature>
<dbReference type="Gene3D" id="3.10.350.10">
    <property type="entry name" value="LysM domain"/>
    <property type="match status" value="2"/>
</dbReference>
<keyword evidence="1" id="KW-0732">Signal</keyword>
<feature type="domain" description="LysM" evidence="2">
    <location>
        <begin position="187"/>
        <end position="230"/>
    </location>
</feature>
<dbReference type="SMART" id="SM00257">
    <property type="entry name" value="LysM"/>
    <property type="match status" value="2"/>
</dbReference>
<dbReference type="CDD" id="cd00118">
    <property type="entry name" value="LysM"/>
    <property type="match status" value="2"/>
</dbReference>
<dbReference type="InterPro" id="IPR018392">
    <property type="entry name" value="LysM"/>
</dbReference>
<proteinExistence type="predicted"/>
<evidence type="ECO:0000313" key="3">
    <source>
        <dbReference type="EMBL" id="PLT27885.1"/>
    </source>
</evidence>
<gene>
    <name evidence="3" type="ORF">CUU66_21365</name>
</gene>
<accession>A0A2N5M0P4</accession>
<dbReference type="SUPFAM" id="SSF54106">
    <property type="entry name" value="LysM domain"/>
    <property type="match status" value="2"/>
</dbReference>
<evidence type="ECO:0000259" key="2">
    <source>
        <dbReference type="PROSITE" id="PS51782"/>
    </source>
</evidence>
<organism evidence="3 4">
    <name type="scientific">Peribacillus deserti</name>
    <dbReference type="NCBI Taxonomy" id="673318"/>
    <lineage>
        <taxon>Bacteria</taxon>
        <taxon>Bacillati</taxon>
        <taxon>Bacillota</taxon>
        <taxon>Bacilli</taxon>
        <taxon>Bacillales</taxon>
        <taxon>Bacillaceae</taxon>
        <taxon>Peribacillus</taxon>
    </lineage>
</organism>
<dbReference type="Pfam" id="PF01476">
    <property type="entry name" value="LysM"/>
    <property type="match status" value="2"/>
</dbReference>
<name>A0A2N5M0P4_9BACI</name>
<dbReference type="PROSITE" id="PS51782">
    <property type="entry name" value="LYSM"/>
    <property type="match status" value="2"/>
</dbReference>
<feature type="domain" description="LysM" evidence="2">
    <location>
        <begin position="241"/>
        <end position="284"/>
    </location>
</feature>
<evidence type="ECO:0000313" key="4">
    <source>
        <dbReference type="Proteomes" id="UP000234748"/>
    </source>
</evidence>
<evidence type="ECO:0000256" key="1">
    <source>
        <dbReference type="SAM" id="SignalP"/>
    </source>
</evidence>
<dbReference type="InterPro" id="IPR036779">
    <property type="entry name" value="LysM_dom_sf"/>
</dbReference>
<sequence>MTIKKGLTASVLATTLLFSGAAALPASITASAAVQVSKYQTELNTFASHYAKIFRTVEAYTKQLDAAKTEEQAINIHDKYMTYFSSALDEDAKFVKYNPEIQQLDEYIYNSLVEMFNFELYTIHYLNGELSKAAYDKEYKSMTKYVDSQDALFKKAAAAYKTKHKITFSNDMLYLLDAEQSETVKTAVYTVKKGDNLYRIAIKYKTTVAALKKLNNLKSESLKIGQKLKVPAAASSTVKSSTYTVKKGDTLYRISKTVNVSVSDLKKLNNMKSDRIYVGQVLKIKK</sequence>
<dbReference type="GO" id="GO:0008932">
    <property type="term" value="F:lytic endotransglycosylase activity"/>
    <property type="evidence" value="ECO:0007669"/>
    <property type="project" value="TreeGrafter"/>
</dbReference>
<dbReference type="RefSeq" id="WP_101645411.1">
    <property type="nucleotide sequence ID" value="NZ_PGUY01000073.1"/>
</dbReference>